<sequence>MRVVHGGNRFSWRLGLGWRIHGTFIGRARCEVPIITGSQVLKASTQRGAPVPQFGASQLVVHACILVSVRYLKQTTRGRQFLPLSAKRRGDKIVSAPPRMSFLLDNTFAYQQITISFTPISSSSCGTCIAHRTFDLPHVGTVNGLKTILLTASHPHGQPKRYHRSSDHG</sequence>
<dbReference type="Proteomes" id="UP000054477">
    <property type="component" value="Unassembled WGS sequence"/>
</dbReference>
<accession>A0A0C9XXS9</accession>
<name>A0A0C9XXS9_9AGAR</name>
<keyword evidence="2" id="KW-1185">Reference proteome</keyword>
<protein>
    <submittedName>
        <fullName evidence="1">Uncharacterized protein</fullName>
    </submittedName>
</protein>
<dbReference type="EMBL" id="KN838553">
    <property type="protein sequence ID" value="KIK06419.1"/>
    <property type="molecule type" value="Genomic_DNA"/>
</dbReference>
<reference evidence="1 2" key="1">
    <citation type="submission" date="2014-04" db="EMBL/GenBank/DDBJ databases">
        <authorList>
            <consortium name="DOE Joint Genome Institute"/>
            <person name="Kuo A."/>
            <person name="Kohler A."/>
            <person name="Nagy L.G."/>
            <person name="Floudas D."/>
            <person name="Copeland A."/>
            <person name="Barry K.W."/>
            <person name="Cichocki N."/>
            <person name="Veneault-Fourrey C."/>
            <person name="LaButti K."/>
            <person name="Lindquist E.A."/>
            <person name="Lipzen A."/>
            <person name="Lundell T."/>
            <person name="Morin E."/>
            <person name="Murat C."/>
            <person name="Sun H."/>
            <person name="Tunlid A."/>
            <person name="Henrissat B."/>
            <person name="Grigoriev I.V."/>
            <person name="Hibbett D.S."/>
            <person name="Martin F."/>
            <person name="Nordberg H.P."/>
            <person name="Cantor M.N."/>
            <person name="Hua S.X."/>
        </authorList>
    </citation>
    <scope>NUCLEOTIDE SEQUENCE [LARGE SCALE GENOMIC DNA]</scope>
    <source>
        <strain evidence="1 2">LaAM-08-1</strain>
    </source>
</reference>
<reference evidence="2" key="2">
    <citation type="submission" date="2015-01" db="EMBL/GenBank/DDBJ databases">
        <title>Evolutionary Origins and Diversification of the Mycorrhizal Mutualists.</title>
        <authorList>
            <consortium name="DOE Joint Genome Institute"/>
            <consortium name="Mycorrhizal Genomics Consortium"/>
            <person name="Kohler A."/>
            <person name="Kuo A."/>
            <person name="Nagy L.G."/>
            <person name="Floudas D."/>
            <person name="Copeland A."/>
            <person name="Barry K.W."/>
            <person name="Cichocki N."/>
            <person name="Veneault-Fourrey C."/>
            <person name="LaButti K."/>
            <person name="Lindquist E.A."/>
            <person name="Lipzen A."/>
            <person name="Lundell T."/>
            <person name="Morin E."/>
            <person name="Murat C."/>
            <person name="Riley R."/>
            <person name="Ohm R."/>
            <person name="Sun H."/>
            <person name="Tunlid A."/>
            <person name="Henrissat B."/>
            <person name="Grigoriev I.V."/>
            <person name="Hibbett D.S."/>
            <person name="Martin F."/>
        </authorList>
    </citation>
    <scope>NUCLEOTIDE SEQUENCE [LARGE SCALE GENOMIC DNA]</scope>
    <source>
        <strain evidence="2">LaAM-08-1</strain>
    </source>
</reference>
<dbReference type="HOGENOM" id="CLU_1578771_0_0_1"/>
<gene>
    <name evidence="1" type="ORF">K443DRAFT_674400</name>
</gene>
<dbReference type="AlphaFoldDB" id="A0A0C9XXS9"/>
<evidence type="ECO:0000313" key="1">
    <source>
        <dbReference type="EMBL" id="KIK06419.1"/>
    </source>
</evidence>
<evidence type="ECO:0000313" key="2">
    <source>
        <dbReference type="Proteomes" id="UP000054477"/>
    </source>
</evidence>
<proteinExistence type="predicted"/>
<organism evidence="1 2">
    <name type="scientific">Laccaria amethystina LaAM-08-1</name>
    <dbReference type="NCBI Taxonomy" id="1095629"/>
    <lineage>
        <taxon>Eukaryota</taxon>
        <taxon>Fungi</taxon>
        <taxon>Dikarya</taxon>
        <taxon>Basidiomycota</taxon>
        <taxon>Agaricomycotina</taxon>
        <taxon>Agaricomycetes</taxon>
        <taxon>Agaricomycetidae</taxon>
        <taxon>Agaricales</taxon>
        <taxon>Agaricineae</taxon>
        <taxon>Hydnangiaceae</taxon>
        <taxon>Laccaria</taxon>
    </lineage>
</organism>